<comment type="caution">
    <text evidence="1">The sequence shown here is derived from an EMBL/GenBank/DDBJ whole genome shotgun (WGS) entry which is preliminary data.</text>
</comment>
<name>A0AAV7NFH3_PLEWA</name>
<keyword evidence="2" id="KW-1185">Reference proteome</keyword>
<gene>
    <name evidence="1" type="ORF">NDU88_000230</name>
</gene>
<sequence>MAGARHVLPPRIAAAFRAKCSATNGTGAARPAAADRGASRPESLACAAARGVTCGCSRGTEKNVLMPQGTGTERDVLVPLGYRYQEMR</sequence>
<dbReference type="EMBL" id="JANPWB010000012">
    <property type="protein sequence ID" value="KAJ1111958.1"/>
    <property type="molecule type" value="Genomic_DNA"/>
</dbReference>
<accession>A0AAV7NFH3</accession>
<protein>
    <submittedName>
        <fullName evidence="1">Uncharacterized protein</fullName>
    </submittedName>
</protein>
<dbReference type="Proteomes" id="UP001066276">
    <property type="component" value="Chromosome 8"/>
</dbReference>
<evidence type="ECO:0000313" key="2">
    <source>
        <dbReference type="Proteomes" id="UP001066276"/>
    </source>
</evidence>
<reference evidence="1" key="1">
    <citation type="journal article" date="2022" name="bioRxiv">
        <title>Sequencing and chromosome-scale assembly of the giantPleurodeles waltlgenome.</title>
        <authorList>
            <person name="Brown T."/>
            <person name="Elewa A."/>
            <person name="Iarovenko S."/>
            <person name="Subramanian E."/>
            <person name="Araus A.J."/>
            <person name="Petzold A."/>
            <person name="Susuki M."/>
            <person name="Suzuki K.-i.T."/>
            <person name="Hayashi T."/>
            <person name="Toyoda A."/>
            <person name="Oliveira C."/>
            <person name="Osipova E."/>
            <person name="Leigh N.D."/>
            <person name="Simon A."/>
            <person name="Yun M.H."/>
        </authorList>
    </citation>
    <scope>NUCLEOTIDE SEQUENCE</scope>
    <source>
        <strain evidence="1">20211129_DDA</strain>
        <tissue evidence="1">Liver</tissue>
    </source>
</reference>
<proteinExistence type="predicted"/>
<evidence type="ECO:0000313" key="1">
    <source>
        <dbReference type="EMBL" id="KAJ1111958.1"/>
    </source>
</evidence>
<organism evidence="1 2">
    <name type="scientific">Pleurodeles waltl</name>
    <name type="common">Iberian ribbed newt</name>
    <dbReference type="NCBI Taxonomy" id="8319"/>
    <lineage>
        <taxon>Eukaryota</taxon>
        <taxon>Metazoa</taxon>
        <taxon>Chordata</taxon>
        <taxon>Craniata</taxon>
        <taxon>Vertebrata</taxon>
        <taxon>Euteleostomi</taxon>
        <taxon>Amphibia</taxon>
        <taxon>Batrachia</taxon>
        <taxon>Caudata</taxon>
        <taxon>Salamandroidea</taxon>
        <taxon>Salamandridae</taxon>
        <taxon>Pleurodelinae</taxon>
        <taxon>Pleurodeles</taxon>
    </lineage>
</organism>
<dbReference type="AlphaFoldDB" id="A0AAV7NFH3"/>